<accession>A0A0F9A1W7</accession>
<comment type="caution">
    <text evidence="1">The sequence shown here is derived from an EMBL/GenBank/DDBJ whole genome shotgun (WGS) entry which is preliminary data.</text>
</comment>
<sequence>MRVGDVMEQIGNISPAEDPIIKVTELIGTSTIRHIHRDDKEAKPLTASYDNFEPTTEKWDKEDDWNLAKNGSNCPQCKCTTKERKCIQLSSFKMFILKLKKDVDDIVIAKYNTGWQDWKIKVNDVINKRVGDQ</sequence>
<reference evidence="1" key="1">
    <citation type="journal article" date="2015" name="Nature">
        <title>Complex archaea that bridge the gap between prokaryotes and eukaryotes.</title>
        <authorList>
            <person name="Spang A."/>
            <person name="Saw J.H."/>
            <person name="Jorgensen S.L."/>
            <person name="Zaremba-Niedzwiedzka K."/>
            <person name="Martijn J."/>
            <person name="Lind A.E."/>
            <person name="van Eijk R."/>
            <person name="Schleper C."/>
            <person name="Guy L."/>
            <person name="Ettema T.J."/>
        </authorList>
    </citation>
    <scope>NUCLEOTIDE SEQUENCE</scope>
</reference>
<dbReference type="AlphaFoldDB" id="A0A0F9A1W7"/>
<evidence type="ECO:0000313" key="1">
    <source>
        <dbReference type="EMBL" id="KKL03505.1"/>
    </source>
</evidence>
<protein>
    <submittedName>
        <fullName evidence="1">Uncharacterized protein</fullName>
    </submittedName>
</protein>
<proteinExistence type="predicted"/>
<organism evidence="1">
    <name type="scientific">marine sediment metagenome</name>
    <dbReference type="NCBI Taxonomy" id="412755"/>
    <lineage>
        <taxon>unclassified sequences</taxon>
        <taxon>metagenomes</taxon>
        <taxon>ecological metagenomes</taxon>
    </lineage>
</organism>
<dbReference type="EMBL" id="LAZR01044901">
    <property type="protein sequence ID" value="KKL03505.1"/>
    <property type="molecule type" value="Genomic_DNA"/>
</dbReference>
<gene>
    <name evidence="1" type="ORF">LCGC14_2625490</name>
</gene>
<name>A0A0F9A1W7_9ZZZZ</name>